<protein>
    <recommendedName>
        <fullName evidence="2">Peptidase M15C domain-containing protein</fullName>
    </recommendedName>
</protein>
<dbReference type="AlphaFoldDB" id="A0A0F9G0M7"/>
<proteinExistence type="predicted"/>
<sequence length="113" mass="13405">MRLGEKQELFARLYAEHIVWLYLLGYRVRLGDVFAHDGHRNDSNHYIKLAGDINLFKDGRYLTETEDHRVSGERWESRHDLCRWGGNWDKDDHPGEPGEDDGNHYSLFHHGRM</sequence>
<comment type="caution">
    <text evidence="1">The sequence shown here is derived from an EMBL/GenBank/DDBJ whole genome shotgun (WGS) entry which is preliminary data.</text>
</comment>
<organism evidence="1">
    <name type="scientific">marine sediment metagenome</name>
    <dbReference type="NCBI Taxonomy" id="412755"/>
    <lineage>
        <taxon>unclassified sequences</taxon>
        <taxon>metagenomes</taxon>
        <taxon>ecological metagenomes</taxon>
    </lineage>
</organism>
<reference evidence="1" key="1">
    <citation type="journal article" date="2015" name="Nature">
        <title>Complex archaea that bridge the gap between prokaryotes and eukaryotes.</title>
        <authorList>
            <person name="Spang A."/>
            <person name="Saw J.H."/>
            <person name="Jorgensen S.L."/>
            <person name="Zaremba-Niedzwiedzka K."/>
            <person name="Martijn J."/>
            <person name="Lind A.E."/>
            <person name="van Eijk R."/>
            <person name="Schleper C."/>
            <person name="Guy L."/>
            <person name="Ettema T.J."/>
        </authorList>
    </citation>
    <scope>NUCLEOTIDE SEQUENCE</scope>
</reference>
<evidence type="ECO:0008006" key="2">
    <source>
        <dbReference type="Google" id="ProtNLM"/>
    </source>
</evidence>
<accession>A0A0F9G0M7</accession>
<evidence type="ECO:0000313" key="1">
    <source>
        <dbReference type="EMBL" id="KKL92148.1"/>
    </source>
</evidence>
<gene>
    <name evidence="1" type="ORF">LCGC14_1887600</name>
</gene>
<dbReference type="EMBL" id="LAZR01019544">
    <property type="protein sequence ID" value="KKL92148.1"/>
    <property type="molecule type" value="Genomic_DNA"/>
</dbReference>
<name>A0A0F9G0M7_9ZZZZ</name>